<organism evidence="2">
    <name type="scientific">Kribbella sp. HUAS MG21</name>
    <dbReference type="NCBI Taxonomy" id="3160966"/>
    <lineage>
        <taxon>Bacteria</taxon>
        <taxon>Bacillati</taxon>
        <taxon>Actinomycetota</taxon>
        <taxon>Actinomycetes</taxon>
        <taxon>Propionibacteriales</taxon>
        <taxon>Kribbellaceae</taxon>
        <taxon>Kribbella</taxon>
    </lineage>
</organism>
<dbReference type="Pfam" id="PF00144">
    <property type="entry name" value="Beta-lactamase"/>
    <property type="match status" value="1"/>
</dbReference>
<dbReference type="EMBL" id="CP158165">
    <property type="protein sequence ID" value="XBV22586.1"/>
    <property type="molecule type" value="Genomic_DNA"/>
</dbReference>
<sequence length="368" mass="39963">MWTAAGYEQVAEAFERNFAERGEAGAAFAAYHRGELVVDLWGGTADPKTGRAWDRDTVHLMFSGTKGLTSACVLLLVQRGQLAPDDPVSRYWPEFGAQGKDKITVAEVLSHQARLPWVDAGYADLFDHDAMAAHLAGQAPATEPGAAFLYHPVTWGWLLDELVRRIDGRTVGQFFADEFAVPLGLEVWIGLPENLHWRAATMVAPDGVLVDGPWTALYRPNPLWVPGAEKIWNSAEYRSAGFPAVGGYATARGMARFYASLLGEVDGVRVLTPQTVELGRRELRRGTEPNWGTPMVYGAGFELQAGDGRMGDAPDAFGHAGAGGSRHGGWPGRETAYSYLMNQVRVGPDARPNTLLDALSRGSRARGR</sequence>
<dbReference type="GO" id="GO:0016787">
    <property type="term" value="F:hydrolase activity"/>
    <property type="evidence" value="ECO:0007669"/>
    <property type="project" value="UniProtKB-KW"/>
</dbReference>
<evidence type="ECO:0000259" key="1">
    <source>
        <dbReference type="Pfam" id="PF00144"/>
    </source>
</evidence>
<dbReference type="RefSeq" id="WP_350275425.1">
    <property type="nucleotide sequence ID" value="NZ_CP158165.1"/>
</dbReference>
<dbReference type="PANTHER" id="PTHR43319">
    <property type="entry name" value="BETA-LACTAMASE-RELATED"/>
    <property type="match status" value="1"/>
</dbReference>
<keyword evidence="2" id="KW-0378">Hydrolase</keyword>
<dbReference type="SUPFAM" id="SSF56601">
    <property type="entry name" value="beta-lactamase/transpeptidase-like"/>
    <property type="match status" value="1"/>
</dbReference>
<reference evidence="2" key="1">
    <citation type="submission" date="2024-06" db="EMBL/GenBank/DDBJ databases">
        <title>Kribbella sp. strain HUAS MG21 genome sequences.</title>
        <authorList>
            <person name="Mo P."/>
        </authorList>
    </citation>
    <scope>NUCLEOTIDE SEQUENCE</scope>
    <source>
        <strain evidence="2">HUAS MG21</strain>
    </source>
</reference>
<dbReference type="InterPro" id="IPR001466">
    <property type="entry name" value="Beta-lactam-related"/>
</dbReference>
<dbReference type="EC" id="3.1.1.103" evidence="2"/>
<evidence type="ECO:0000313" key="2">
    <source>
        <dbReference type="EMBL" id="XBV22586.1"/>
    </source>
</evidence>
<dbReference type="InterPro" id="IPR052907">
    <property type="entry name" value="Beta-lactamase/esterase"/>
</dbReference>
<dbReference type="AlphaFoldDB" id="A0AAU7T7D2"/>
<accession>A0AAU7T7D2</accession>
<dbReference type="InterPro" id="IPR012338">
    <property type="entry name" value="Beta-lactam/transpept-like"/>
</dbReference>
<gene>
    <name evidence="2" type="ORF">ABN611_28985</name>
</gene>
<dbReference type="PANTHER" id="PTHR43319:SF3">
    <property type="entry name" value="BETA-LACTAMASE-RELATED DOMAIN-CONTAINING PROTEIN"/>
    <property type="match status" value="1"/>
</dbReference>
<proteinExistence type="predicted"/>
<name>A0AAU7T7D2_9ACTN</name>
<protein>
    <submittedName>
        <fullName evidence="2">Serine hydrolase domain-containing protein</fullName>
        <ecNumber evidence="2">3.1.1.103</ecNumber>
    </submittedName>
</protein>
<feature type="domain" description="Beta-lactamase-related" evidence="1">
    <location>
        <begin position="14"/>
        <end position="358"/>
    </location>
</feature>
<dbReference type="Gene3D" id="3.40.710.10">
    <property type="entry name" value="DD-peptidase/beta-lactamase superfamily"/>
    <property type="match status" value="1"/>
</dbReference>